<comment type="caution">
    <text evidence="15">The sequence shown here is derived from an EMBL/GenBank/DDBJ whole genome shotgun (WGS) entry which is preliminary data.</text>
</comment>
<gene>
    <name evidence="15" type="ORF">CLV51_104114</name>
</gene>
<evidence type="ECO:0000256" key="7">
    <source>
        <dbReference type="ARBA" id="ARBA00023077"/>
    </source>
</evidence>
<dbReference type="InterPro" id="IPR039426">
    <property type="entry name" value="TonB-dep_rcpt-like"/>
</dbReference>
<evidence type="ECO:0000256" key="9">
    <source>
        <dbReference type="ARBA" id="ARBA00023237"/>
    </source>
</evidence>
<evidence type="ECO:0000256" key="6">
    <source>
        <dbReference type="ARBA" id="ARBA00023004"/>
    </source>
</evidence>
<keyword evidence="5 10" id="KW-0812">Transmembrane</keyword>
<evidence type="ECO:0000313" key="16">
    <source>
        <dbReference type="Proteomes" id="UP000240971"/>
    </source>
</evidence>
<dbReference type="InterPro" id="IPR023996">
    <property type="entry name" value="TonB-dep_OMP_SusC/RagA"/>
</dbReference>
<keyword evidence="3 10" id="KW-1134">Transmembrane beta strand</keyword>
<comment type="subcellular location">
    <subcellularLocation>
        <location evidence="1 10">Cell outer membrane</location>
        <topology evidence="1 10">Multi-pass membrane protein</topology>
    </subcellularLocation>
</comment>
<keyword evidence="2 10" id="KW-0813">Transport</keyword>
<dbReference type="Gene3D" id="2.60.40.1120">
    <property type="entry name" value="Carboxypeptidase-like, regulatory domain"/>
    <property type="match status" value="1"/>
</dbReference>
<dbReference type="Pfam" id="PF00593">
    <property type="entry name" value="TonB_dep_Rec_b-barrel"/>
    <property type="match status" value="1"/>
</dbReference>
<dbReference type="EMBL" id="PYAW01000004">
    <property type="protein sequence ID" value="PSL45412.1"/>
    <property type="molecule type" value="Genomic_DNA"/>
</dbReference>
<organism evidence="15 16">
    <name type="scientific">Chitinophaga niastensis</name>
    <dbReference type="NCBI Taxonomy" id="536980"/>
    <lineage>
        <taxon>Bacteria</taxon>
        <taxon>Pseudomonadati</taxon>
        <taxon>Bacteroidota</taxon>
        <taxon>Chitinophagia</taxon>
        <taxon>Chitinophagales</taxon>
        <taxon>Chitinophagaceae</taxon>
        <taxon>Chitinophaga</taxon>
    </lineage>
</organism>
<dbReference type="Gene3D" id="2.170.130.10">
    <property type="entry name" value="TonB-dependent receptor, plug domain"/>
    <property type="match status" value="1"/>
</dbReference>
<evidence type="ECO:0000259" key="12">
    <source>
        <dbReference type="Pfam" id="PF00593"/>
    </source>
</evidence>
<dbReference type="NCBIfam" id="TIGR04056">
    <property type="entry name" value="OMP_RagA_SusC"/>
    <property type="match status" value="1"/>
</dbReference>
<dbReference type="Gene3D" id="2.40.170.20">
    <property type="entry name" value="TonB-dependent receptor, beta-barrel domain"/>
    <property type="match status" value="1"/>
</dbReference>
<dbReference type="InterPro" id="IPR037066">
    <property type="entry name" value="Plug_dom_sf"/>
</dbReference>
<evidence type="ECO:0000256" key="10">
    <source>
        <dbReference type="PROSITE-ProRule" id="PRU01360"/>
    </source>
</evidence>
<evidence type="ECO:0000256" key="3">
    <source>
        <dbReference type="ARBA" id="ARBA00022452"/>
    </source>
</evidence>
<keyword evidence="8 10" id="KW-0472">Membrane</keyword>
<proteinExistence type="inferred from homology"/>
<evidence type="ECO:0000256" key="8">
    <source>
        <dbReference type="ARBA" id="ARBA00023136"/>
    </source>
</evidence>
<keyword evidence="7 11" id="KW-0798">TonB box</keyword>
<dbReference type="GO" id="GO:0006826">
    <property type="term" value="P:iron ion transport"/>
    <property type="evidence" value="ECO:0007669"/>
    <property type="project" value="UniProtKB-KW"/>
</dbReference>
<dbReference type="AlphaFoldDB" id="A0A2P8HGR2"/>
<keyword evidence="6" id="KW-0408">Iron</keyword>
<evidence type="ECO:0000259" key="13">
    <source>
        <dbReference type="Pfam" id="PF07660"/>
    </source>
</evidence>
<dbReference type="PROSITE" id="PS52016">
    <property type="entry name" value="TONB_DEPENDENT_REC_3"/>
    <property type="match status" value="1"/>
</dbReference>
<dbReference type="InterPro" id="IPR023997">
    <property type="entry name" value="TonB-dep_OMP_SusC/RagA_CS"/>
</dbReference>
<dbReference type="Pfam" id="PF13715">
    <property type="entry name" value="CarbopepD_reg_2"/>
    <property type="match status" value="1"/>
</dbReference>
<name>A0A2P8HGR2_CHINA</name>
<dbReference type="InterPro" id="IPR011662">
    <property type="entry name" value="Secretin/TonB_short_N"/>
</dbReference>
<evidence type="ECO:0000313" key="15">
    <source>
        <dbReference type="EMBL" id="PSL45412.1"/>
    </source>
</evidence>
<feature type="domain" description="TonB-dependent receptor plug" evidence="14">
    <location>
        <begin position="227"/>
        <end position="359"/>
    </location>
</feature>
<dbReference type="InterPro" id="IPR008969">
    <property type="entry name" value="CarboxyPept-like_regulatory"/>
</dbReference>
<dbReference type="Proteomes" id="UP000240971">
    <property type="component" value="Unassembled WGS sequence"/>
</dbReference>
<dbReference type="Pfam" id="PF07660">
    <property type="entry name" value="STN"/>
    <property type="match status" value="1"/>
</dbReference>
<reference evidence="15 16" key="1">
    <citation type="submission" date="2018-03" db="EMBL/GenBank/DDBJ databases">
        <title>Genomic Encyclopedia of Archaeal and Bacterial Type Strains, Phase II (KMG-II): from individual species to whole genera.</title>
        <authorList>
            <person name="Goeker M."/>
        </authorList>
    </citation>
    <scope>NUCLEOTIDE SEQUENCE [LARGE SCALE GENOMIC DNA]</scope>
    <source>
        <strain evidence="15 16">DSM 24859</strain>
    </source>
</reference>
<keyword evidence="4" id="KW-0406">Ion transport</keyword>
<feature type="domain" description="Secretin/TonB short N-terminal" evidence="13">
    <location>
        <begin position="68"/>
        <end position="116"/>
    </location>
</feature>
<keyword evidence="9 10" id="KW-0998">Cell outer membrane</keyword>
<dbReference type="NCBIfam" id="TIGR04057">
    <property type="entry name" value="SusC_RagA_signa"/>
    <property type="match status" value="1"/>
</dbReference>
<keyword evidence="16" id="KW-1185">Reference proteome</keyword>
<dbReference type="InterPro" id="IPR000531">
    <property type="entry name" value="Beta-barrel_TonB"/>
</dbReference>
<keyword evidence="4" id="KW-0410">Iron transport</keyword>
<evidence type="ECO:0000256" key="4">
    <source>
        <dbReference type="ARBA" id="ARBA00022496"/>
    </source>
</evidence>
<sequence length="1103" mass="121564">MLVHGKAPVKRRLLPAQLMSIMRLTPILILIASLHVSAKSYSQEITISSKNITLEKVFKLIEEQTGFSILWNEKLLDKSHTVSINVKGASLTRVLDICFQGLPLSYRIKDKVVLIGLAPVLQSGDTSHPSHPPIDIHGQVMNDNGEPLPGATVTVKGTGKGTITNAKGEFELKKVEGNAVLVITSVNMETVEMKVEGKTYLIVSAKQRINGLDETVVKGYYNTTKRLNTGTVAKIKGEDIRKQPVDNPILALGGRMPGVQITQVSGIPGAPMSVVIRGKSSLGAGSEPLYVIDGVPFAHSLTSLTFSSGVSAQSLDGLSGASNGTNPFVSINPSDIESIEVLKDADATAIYGSRGANGVVLITTRKAKAGKTTVDVNFYSGWGRPVRLATMMDTKQYVTMRKEAFKNDGIIPTASNATDLMVWDTTRYTDWGKLLIGKQARSNDAQVRLSGGNQQTQFSIATGYHRETPVYYGNMSDTRSSIHSNIIHHSTDDRFSVALSASYSMDNNHINTTDLTQLINTVPNAPYPLDSSGNLVWRDHGINFRNPLAYIFRIYTGKTENLLSSMNMRYRIAKGFSVKVDAGYNSVRLDQVTTNPIKSQSPYSPSLISSAEFYNGLSRNWIIEPQAEYSNQWGKVKLQVLVGGSLQDQTNSGNKISGSDYANDDLLLTPGSAAVTSVNSNYSKYNYGAIFGRVNYNWDGKYLLNASARRDGSSRFGPGKQFGNFGAVGAAWIFSQENFMKNISFLSFGKLRASMGVTGNDRIGDYGFIAIWAPTTSAVAYQGSNGLYPQNLLNPDFAWERNRKWEGAIELSFLKDRIYVSADYYLNKTDNQLTDLILPSQTGFTSITANRDAILQNSGWELMLNTTNVQGKKFTWRSSFNITIPRNKLLRYPDLENSPYASTWSIGMPVTINKSVPYLGVDPKTGIHQLAGISIPNDLTAINDLAQRSYGGLQNTFEYKGWSLDFFFHFVKQKGKTSIQFQTPGTRTNQPIELLDRWQKPGDITDVQRFTTAGAAATQYSYYANYSSARITDASFIRLRNVSLSYRFNQSIAKKINAETIRLYFQAQNLFTFTSYKTGDPETMSFTSMPPLRMLTAGIQVVF</sequence>
<dbReference type="SUPFAM" id="SSF56935">
    <property type="entry name" value="Porins"/>
    <property type="match status" value="1"/>
</dbReference>
<feature type="domain" description="TonB-dependent receptor-like beta-barrel" evidence="12">
    <location>
        <begin position="510"/>
        <end position="1070"/>
    </location>
</feature>
<dbReference type="GO" id="GO:0009279">
    <property type="term" value="C:cell outer membrane"/>
    <property type="evidence" value="ECO:0007669"/>
    <property type="project" value="UniProtKB-SubCell"/>
</dbReference>
<dbReference type="Pfam" id="PF07715">
    <property type="entry name" value="Plug"/>
    <property type="match status" value="1"/>
</dbReference>
<evidence type="ECO:0000256" key="11">
    <source>
        <dbReference type="RuleBase" id="RU003357"/>
    </source>
</evidence>
<evidence type="ECO:0000256" key="5">
    <source>
        <dbReference type="ARBA" id="ARBA00022692"/>
    </source>
</evidence>
<evidence type="ECO:0000256" key="1">
    <source>
        <dbReference type="ARBA" id="ARBA00004571"/>
    </source>
</evidence>
<evidence type="ECO:0000259" key="14">
    <source>
        <dbReference type="Pfam" id="PF07715"/>
    </source>
</evidence>
<comment type="similarity">
    <text evidence="10 11">Belongs to the TonB-dependent receptor family.</text>
</comment>
<dbReference type="InterPro" id="IPR012910">
    <property type="entry name" value="Plug_dom"/>
</dbReference>
<protein>
    <submittedName>
        <fullName evidence="15">TonB-linked SusC/RagA family outer membrane protein</fullName>
    </submittedName>
</protein>
<evidence type="ECO:0000256" key="2">
    <source>
        <dbReference type="ARBA" id="ARBA00022448"/>
    </source>
</evidence>
<dbReference type="SUPFAM" id="SSF49464">
    <property type="entry name" value="Carboxypeptidase regulatory domain-like"/>
    <property type="match status" value="1"/>
</dbReference>
<accession>A0A2P8HGR2</accession>
<dbReference type="InterPro" id="IPR036942">
    <property type="entry name" value="Beta-barrel_TonB_sf"/>
</dbReference>